<feature type="compositionally biased region" description="Polar residues" evidence="1">
    <location>
        <begin position="105"/>
        <end position="130"/>
    </location>
</feature>
<evidence type="ECO:0000313" key="3">
    <source>
        <dbReference type="Proteomes" id="UP000284375"/>
    </source>
</evidence>
<reference evidence="2 3" key="1">
    <citation type="submission" date="2015-09" db="EMBL/GenBank/DDBJ databases">
        <title>Host preference determinants of Valsa canker pathogens revealed by comparative genomics.</title>
        <authorList>
            <person name="Yin Z."/>
            <person name="Huang L."/>
        </authorList>
    </citation>
    <scope>NUCLEOTIDE SEQUENCE [LARGE SCALE GENOMIC DNA]</scope>
    <source>
        <strain evidence="2 3">YSFL</strain>
    </source>
</reference>
<proteinExistence type="predicted"/>
<protein>
    <submittedName>
        <fullName evidence="2">Uncharacterized protein</fullName>
    </submittedName>
</protein>
<feature type="compositionally biased region" description="Low complexity" evidence="1">
    <location>
        <begin position="21"/>
        <end position="36"/>
    </location>
</feature>
<gene>
    <name evidence="2" type="ORF">VSDG_06254</name>
</gene>
<keyword evidence="3" id="KW-1185">Reference proteome</keyword>
<dbReference type="Proteomes" id="UP000284375">
    <property type="component" value="Unassembled WGS sequence"/>
</dbReference>
<sequence length="176" mass="18890">MTKLLGKVKSVFSRRSKNQEQPSSPDSSSSISPQQSETEAPSYHHAAAAQPPIYQVLPSQPRPPASIHSETPSTTFHQQARKIANVQVGGMRRTVGAGGASAYTISYAPTQPTGPPSSTWKQTTGQTTKPSYDHGGYAPNMSEKDGKSQESSNGAAYGRQQEIAEDDEDVWARLAM</sequence>
<feature type="region of interest" description="Disordered" evidence="1">
    <location>
        <begin position="1"/>
        <end position="82"/>
    </location>
</feature>
<dbReference type="OrthoDB" id="5221830at2759"/>
<evidence type="ECO:0000313" key="2">
    <source>
        <dbReference type="EMBL" id="ROV93929.1"/>
    </source>
</evidence>
<name>A0A423VSH7_CYTCH</name>
<dbReference type="EMBL" id="LJZO01000030">
    <property type="protein sequence ID" value="ROV93929.1"/>
    <property type="molecule type" value="Genomic_DNA"/>
</dbReference>
<organism evidence="2 3">
    <name type="scientific">Cytospora chrysosperma</name>
    <name type="common">Cytospora canker fungus</name>
    <name type="synonym">Sphaeria chrysosperma</name>
    <dbReference type="NCBI Taxonomy" id="252740"/>
    <lineage>
        <taxon>Eukaryota</taxon>
        <taxon>Fungi</taxon>
        <taxon>Dikarya</taxon>
        <taxon>Ascomycota</taxon>
        <taxon>Pezizomycotina</taxon>
        <taxon>Sordariomycetes</taxon>
        <taxon>Sordariomycetidae</taxon>
        <taxon>Diaporthales</taxon>
        <taxon>Cytosporaceae</taxon>
        <taxon>Cytospora</taxon>
    </lineage>
</organism>
<comment type="caution">
    <text evidence="2">The sequence shown here is derived from an EMBL/GenBank/DDBJ whole genome shotgun (WGS) entry which is preliminary data.</text>
</comment>
<feature type="region of interest" description="Disordered" evidence="1">
    <location>
        <begin position="105"/>
        <end position="168"/>
    </location>
</feature>
<dbReference type="AlphaFoldDB" id="A0A423VSH7"/>
<feature type="compositionally biased region" description="Polar residues" evidence="1">
    <location>
        <begin position="68"/>
        <end position="78"/>
    </location>
</feature>
<evidence type="ECO:0000256" key="1">
    <source>
        <dbReference type="SAM" id="MobiDB-lite"/>
    </source>
</evidence>
<accession>A0A423VSH7</accession>